<keyword evidence="1" id="KW-0813">Transport</keyword>
<gene>
    <name evidence="5" type="ORF">GOODEAATRI_015920</name>
</gene>
<evidence type="ECO:0000256" key="1">
    <source>
        <dbReference type="ARBA" id="ARBA00022448"/>
    </source>
</evidence>
<evidence type="ECO:0000313" key="6">
    <source>
        <dbReference type="Proteomes" id="UP001476798"/>
    </source>
</evidence>
<keyword evidence="6" id="KW-1185">Reference proteome</keyword>
<keyword evidence="2" id="KW-0812">Transmembrane</keyword>
<dbReference type="PANTHER" id="PTHR11384">
    <property type="entry name" value="ATP-BINDING CASSETTE, SUB-FAMILY D MEMBER"/>
    <property type="match status" value="1"/>
</dbReference>
<dbReference type="EMBL" id="JAHRIO010081166">
    <property type="protein sequence ID" value="MEQ2185209.1"/>
    <property type="molecule type" value="Genomic_DNA"/>
</dbReference>
<dbReference type="InterPro" id="IPR050835">
    <property type="entry name" value="ABC_transporter_sub-D"/>
</dbReference>
<dbReference type="Proteomes" id="UP001476798">
    <property type="component" value="Unassembled WGS sequence"/>
</dbReference>
<keyword evidence="4" id="KW-0472">Membrane</keyword>
<sequence>MTVVPPVHSLTQVTELAGYTARVHNMFVVFEDVQKGIYKRSFLSATTGTTLKSKPEMHIDGPLEIKGEVIDVDNGIVCENVPIITPNADVVVSCLNLKVRLMHSVSFFESQSSNVILYMKGQALICPLNPSHTSAP</sequence>
<evidence type="ECO:0000256" key="4">
    <source>
        <dbReference type="ARBA" id="ARBA00023136"/>
    </source>
</evidence>
<organism evidence="5 6">
    <name type="scientific">Goodea atripinnis</name>
    <dbReference type="NCBI Taxonomy" id="208336"/>
    <lineage>
        <taxon>Eukaryota</taxon>
        <taxon>Metazoa</taxon>
        <taxon>Chordata</taxon>
        <taxon>Craniata</taxon>
        <taxon>Vertebrata</taxon>
        <taxon>Euteleostomi</taxon>
        <taxon>Actinopterygii</taxon>
        <taxon>Neopterygii</taxon>
        <taxon>Teleostei</taxon>
        <taxon>Neoteleostei</taxon>
        <taxon>Acanthomorphata</taxon>
        <taxon>Ovalentaria</taxon>
        <taxon>Atherinomorphae</taxon>
        <taxon>Cyprinodontiformes</taxon>
        <taxon>Goodeidae</taxon>
        <taxon>Goodea</taxon>
    </lineage>
</organism>
<comment type="caution">
    <text evidence="5">The sequence shown here is derived from an EMBL/GenBank/DDBJ whole genome shotgun (WGS) entry which is preliminary data.</text>
</comment>
<dbReference type="PANTHER" id="PTHR11384:SF68">
    <property type="entry name" value="ATP-BINDING CASSETTE SUB-FAMILY D MEMBER 2-RELATED"/>
    <property type="match status" value="1"/>
</dbReference>
<evidence type="ECO:0000313" key="5">
    <source>
        <dbReference type="EMBL" id="MEQ2185209.1"/>
    </source>
</evidence>
<reference evidence="5 6" key="1">
    <citation type="submission" date="2021-06" db="EMBL/GenBank/DDBJ databases">
        <authorList>
            <person name="Palmer J.M."/>
        </authorList>
    </citation>
    <scope>NUCLEOTIDE SEQUENCE [LARGE SCALE GENOMIC DNA]</scope>
    <source>
        <strain evidence="5 6">GA_2019</strain>
        <tissue evidence="5">Muscle</tissue>
    </source>
</reference>
<accession>A0ABV0PNX8</accession>
<name>A0ABV0PNX8_9TELE</name>
<evidence type="ECO:0000256" key="2">
    <source>
        <dbReference type="ARBA" id="ARBA00022692"/>
    </source>
</evidence>
<proteinExistence type="predicted"/>
<protein>
    <submittedName>
        <fullName evidence="5">Uncharacterized protein</fullName>
    </submittedName>
</protein>
<evidence type="ECO:0000256" key="3">
    <source>
        <dbReference type="ARBA" id="ARBA00022989"/>
    </source>
</evidence>
<keyword evidence="3" id="KW-1133">Transmembrane helix</keyword>